<dbReference type="EMBL" id="JPWH01000002">
    <property type="protein sequence ID" value="RCK53622.1"/>
    <property type="molecule type" value="Genomic_DNA"/>
</dbReference>
<dbReference type="Proteomes" id="UP000252517">
    <property type="component" value="Unassembled WGS sequence"/>
</dbReference>
<feature type="transmembrane region" description="Helical" evidence="2">
    <location>
        <begin position="235"/>
        <end position="258"/>
    </location>
</feature>
<evidence type="ECO:0000256" key="1">
    <source>
        <dbReference type="SAM" id="MobiDB-lite"/>
    </source>
</evidence>
<dbReference type="RefSeq" id="WP_114087043.1">
    <property type="nucleotide sequence ID" value="NZ_JPWH01000002.1"/>
</dbReference>
<feature type="transmembrane region" description="Helical" evidence="2">
    <location>
        <begin position="27"/>
        <end position="52"/>
    </location>
</feature>
<keyword evidence="2" id="KW-0812">Transmembrane</keyword>
<feature type="transmembrane region" description="Helical" evidence="2">
    <location>
        <begin position="108"/>
        <end position="134"/>
    </location>
</feature>
<evidence type="ECO:0000256" key="2">
    <source>
        <dbReference type="SAM" id="Phobius"/>
    </source>
</evidence>
<sequence>MTDQKQSPATEMLQTTSYENARFKRNLFAEALFVIRQNIVLSVLFVIFLVGIDQVFSETLGRDGASVTILTSAVMAGIVLFVFHGTIVSSEKYGTIKRWHGGRAVFSFAWRLLFVTLLCCLVLVLVVFAFALVAGNALTTSYFALFLCCFVVFAAVSNVLTRIGTMLPAAIEGKYASIREAFIRGKINAVETTLRILFLPCLLALISSGAMLVYMNMLLEDAALQAVHFWRMPMYIALMVISSIIRVFELALLTVILCRAYLMNEKVIADLTPDQAADPDSEASKGHSAAQTAQF</sequence>
<accession>A0A367XLL2</accession>
<protein>
    <submittedName>
        <fullName evidence="3">Uncharacterized protein</fullName>
    </submittedName>
</protein>
<dbReference type="AlphaFoldDB" id="A0A367XLL2"/>
<gene>
    <name evidence="3" type="ORF">TH25_03650</name>
</gene>
<keyword evidence="2" id="KW-0472">Membrane</keyword>
<evidence type="ECO:0000313" key="3">
    <source>
        <dbReference type="EMBL" id="RCK53622.1"/>
    </source>
</evidence>
<name>A0A367XLL2_9PROT</name>
<comment type="caution">
    <text evidence="3">The sequence shown here is derived from an EMBL/GenBank/DDBJ whole genome shotgun (WGS) entry which is preliminary data.</text>
</comment>
<feature type="transmembrane region" description="Helical" evidence="2">
    <location>
        <begin position="194"/>
        <end position="215"/>
    </location>
</feature>
<proteinExistence type="predicted"/>
<feature type="transmembrane region" description="Helical" evidence="2">
    <location>
        <begin position="64"/>
        <end position="87"/>
    </location>
</feature>
<dbReference type="OrthoDB" id="9939258at2"/>
<reference evidence="3 4" key="1">
    <citation type="submission" date="2014-07" db="EMBL/GenBank/DDBJ databases">
        <title>Draft genome sequence of Thalassospira profundimaris S25-3-2.</title>
        <authorList>
            <person name="Lai Q."/>
            <person name="Shao Z."/>
        </authorList>
    </citation>
    <scope>NUCLEOTIDE SEQUENCE [LARGE SCALE GENOMIC DNA]</scope>
    <source>
        <strain evidence="3 4">S25-3-2</strain>
    </source>
</reference>
<organism evidence="3 4">
    <name type="scientific">Thalassospira profundimaris</name>
    <dbReference type="NCBI Taxonomy" id="502049"/>
    <lineage>
        <taxon>Bacteria</taxon>
        <taxon>Pseudomonadati</taxon>
        <taxon>Pseudomonadota</taxon>
        <taxon>Alphaproteobacteria</taxon>
        <taxon>Rhodospirillales</taxon>
        <taxon>Thalassospiraceae</taxon>
        <taxon>Thalassospira</taxon>
    </lineage>
</organism>
<keyword evidence="2" id="KW-1133">Transmembrane helix</keyword>
<feature type="transmembrane region" description="Helical" evidence="2">
    <location>
        <begin position="140"/>
        <end position="160"/>
    </location>
</feature>
<feature type="region of interest" description="Disordered" evidence="1">
    <location>
        <begin position="276"/>
        <end position="295"/>
    </location>
</feature>
<evidence type="ECO:0000313" key="4">
    <source>
        <dbReference type="Proteomes" id="UP000252517"/>
    </source>
</evidence>